<evidence type="ECO:0000313" key="2">
    <source>
        <dbReference type="Proteomes" id="UP000077521"/>
    </source>
</evidence>
<protein>
    <submittedName>
        <fullName evidence="1">Uncharacterized protein</fullName>
    </submittedName>
</protein>
<reference evidence="1" key="2">
    <citation type="journal article" date="2019" name="IMA Fungus">
        <title>Genome sequencing and comparison of five Tilletia species to identify candidate genes for the detection of regulated species infecting wheat.</title>
        <authorList>
            <person name="Nguyen H.D.T."/>
            <person name="Sultana T."/>
            <person name="Kesanakurti P."/>
            <person name="Hambleton S."/>
        </authorList>
    </citation>
    <scope>NUCLEOTIDE SEQUENCE</scope>
    <source>
        <strain evidence="1">DAOMC 236416</strain>
    </source>
</reference>
<keyword evidence="2" id="KW-1185">Reference proteome</keyword>
<sequence length="82" mass="8705">MAGSAARKAVKSANSLSDQELSQLAFSELQDAGSSPSLDERGISFASKKGKSFILGTTLHTSALHRDLKAQVLALLRSNMKE</sequence>
<name>A0A8T8SD54_9BASI</name>
<gene>
    <name evidence="1" type="ORF">A4X13_0g8875</name>
</gene>
<proteinExistence type="predicted"/>
<organism evidence="1 2">
    <name type="scientific">Tilletia indica</name>
    <dbReference type="NCBI Taxonomy" id="43049"/>
    <lineage>
        <taxon>Eukaryota</taxon>
        <taxon>Fungi</taxon>
        <taxon>Dikarya</taxon>
        <taxon>Basidiomycota</taxon>
        <taxon>Ustilaginomycotina</taxon>
        <taxon>Exobasidiomycetes</taxon>
        <taxon>Tilletiales</taxon>
        <taxon>Tilletiaceae</taxon>
        <taxon>Tilletia</taxon>
    </lineage>
</organism>
<evidence type="ECO:0000313" key="1">
    <source>
        <dbReference type="EMBL" id="KAE8237195.1"/>
    </source>
</evidence>
<feature type="non-terminal residue" evidence="1">
    <location>
        <position position="1"/>
    </location>
</feature>
<comment type="caution">
    <text evidence="1">The sequence shown here is derived from an EMBL/GenBank/DDBJ whole genome shotgun (WGS) entry which is preliminary data.</text>
</comment>
<dbReference type="AlphaFoldDB" id="A0A8T8SD54"/>
<dbReference type="EMBL" id="LWDF02001889">
    <property type="protein sequence ID" value="KAE8237195.1"/>
    <property type="molecule type" value="Genomic_DNA"/>
</dbReference>
<reference evidence="1" key="1">
    <citation type="submission" date="2016-04" db="EMBL/GenBank/DDBJ databases">
        <authorList>
            <person name="Nguyen H.D."/>
            <person name="Samba Siva P."/>
            <person name="Cullis J."/>
            <person name="Levesque C.A."/>
            <person name="Hambleton S."/>
        </authorList>
    </citation>
    <scope>NUCLEOTIDE SEQUENCE</scope>
    <source>
        <strain evidence="1">DAOMC 236416</strain>
    </source>
</reference>
<dbReference type="Proteomes" id="UP000077521">
    <property type="component" value="Unassembled WGS sequence"/>
</dbReference>
<accession>A0A8T8SD54</accession>